<proteinExistence type="predicted"/>
<dbReference type="Gene3D" id="2.60.40.790">
    <property type="match status" value="1"/>
</dbReference>
<dbReference type="CDD" id="cd06463">
    <property type="entry name" value="p23_like"/>
    <property type="match status" value="1"/>
</dbReference>
<evidence type="ECO:0000256" key="1">
    <source>
        <dbReference type="SAM" id="MobiDB-lite"/>
    </source>
</evidence>
<dbReference type="InterPro" id="IPR007052">
    <property type="entry name" value="CS_dom"/>
</dbReference>
<reference evidence="4 5" key="1">
    <citation type="submission" date="2020-04" db="EMBL/GenBank/DDBJ databases">
        <title>Perkinsus chesapeaki whole genome sequence.</title>
        <authorList>
            <person name="Bogema D.R."/>
        </authorList>
    </citation>
    <scope>NUCLEOTIDE SEQUENCE [LARGE SCALE GENOMIC DNA]</scope>
    <source>
        <strain evidence="4">ATCC PRA-425</strain>
    </source>
</reference>
<feature type="domain" description="CS" evidence="3">
    <location>
        <begin position="5"/>
        <end position="100"/>
    </location>
</feature>
<dbReference type="PANTHER" id="PTHR45862">
    <property type="entry name" value="PROTEIN SGT1 HOMOLOG"/>
    <property type="match status" value="1"/>
</dbReference>
<dbReference type="EMBL" id="JAAPAO010000085">
    <property type="protein sequence ID" value="KAF4673348.1"/>
    <property type="molecule type" value="Genomic_DNA"/>
</dbReference>
<dbReference type="Proteomes" id="UP000591131">
    <property type="component" value="Unassembled WGS sequence"/>
</dbReference>
<dbReference type="PROSITE" id="PS51203">
    <property type="entry name" value="CS"/>
    <property type="match status" value="1"/>
</dbReference>
<dbReference type="OrthoDB" id="1898560at2759"/>
<dbReference type="PROSITE" id="PS51048">
    <property type="entry name" value="SGS"/>
    <property type="match status" value="1"/>
</dbReference>
<dbReference type="SUPFAM" id="SSF49764">
    <property type="entry name" value="HSP20-like chaperones"/>
    <property type="match status" value="1"/>
</dbReference>
<dbReference type="InterPro" id="IPR044563">
    <property type="entry name" value="Sgt1-like"/>
</dbReference>
<evidence type="ECO:0000259" key="2">
    <source>
        <dbReference type="PROSITE" id="PS51048"/>
    </source>
</evidence>
<organism evidence="4 5">
    <name type="scientific">Perkinsus chesapeaki</name>
    <name type="common">Clam parasite</name>
    <name type="synonym">Perkinsus andrewsi</name>
    <dbReference type="NCBI Taxonomy" id="330153"/>
    <lineage>
        <taxon>Eukaryota</taxon>
        <taxon>Sar</taxon>
        <taxon>Alveolata</taxon>
        <taxon>Perkinsozoa</taxon>
        <taxon>Perkinsea</taxon>
        <taxon>Perkinsida</taxon>
        <taxon>Perkinsidae</taxon>
        <taxon>Perkinsus</taxon>
    </lineage>
</organism>
<sequence length="214" mass="24273">MLSSIPSSKLEWYQTDDTVTITIKLKGIDPNNGIENMQFTEGSVKGVINHINKGKVDTYNIDIKLWGPIEYNNAKYDITPYKVELYLPKKDKLTQWPSLEKDNTIINKPPQAETAAAASSSYPSSSKVRKDWSKIDKICDDELKGEKENGDAALNELFRKIYKDADDDTRRAMIKSFQTSGGTVLSTNWDEVGKADYEGKDRPDAPDGQEWRKW</sequence>
<dbReference type="InterPro" id="IPR007699">
    <property type="entry name" value="SGS_dom"/>
</dbReference>
<dbReference type="Pfam" id="PF05002">
    <property type="entry name" value="SGS"/>
    <property type="match status" value="1"/>
</dbReference>
<dbReference type="AlphaFoldDB" id="A0A7J6MP24"/>
<comment type="caution">
    <text evidence="4">The sequence shown here is derived from an EMBL/GenBank/DDBJ whole genome shotgun (WGS) entry which is preliminary data.</text>
</comment>
<name>A0A7J6MP24_PERCH</name>
<evidence type="ECO:0000259" key="3">
    <source>
        <dbReference type="PROSITE" id="PS51203"/>
    </source>
</evidence>
<feature type="domain" description="SGS" evidence="2">
    <location>
        <begin position="121"/>
        <end position="214"/>
    </location>
</feature>
<dbReference type="Pfam" id="PF04969">
    <property type="entry name" value="CS"/>
    <property type="match status" value="1"/>
</dbReference>
<evidence type="ECO:0000313" key="4">
    <source>
        <dbReference type="EMBL" id="KAF4673348.1"/>
    </source>
</evidence>
<keyword evidence="5" id="KW-1185">Reference proteome</keyword>
<evidence type="ECO:0000313" key="5">
    <source>
        <dbReference type="Proteomes" id="UP000591131"/>
    </source>
</evidence>
<gene>
    <name evidence="4" type="primary">SUGT1</name>
    <name evidence="4" type="ORF">FOL47_010699</name>
</gene>
<feature type="region of interest" description="Disordered" evidence="1">
    <location>
        <begin position="194"/>
        <end position="214"/>
    </location>
</feature>
<protein>
    <submittedName>
        <fullName evidence="4">Suppressor of G2 allele of SKP1</fullName>
    </submittedName>
</protein>
<accession>A0A7J6MP24</accession>
<dbReference type="InterPro" id="IPR008978">
    <property type="entry name" value="HSP20-like_chaperone"/>
</dbReference>
<dbReference type="GO" id="GO:0051087">
    <property type="term" value="F:protein-folding chaperone binding"/>
    <property type="evidence" value="ECO:0007669"/>
    <property type="project" value="InterPro"/>
</dbReference>